<protein>
    <submittedName>
        <fullName evidence="1">Uncharacterized protein</fullName>
    </submittedName>
</protein>
<reference evidence="1" key="1">
    <citation type="submission" date="2023-07" db="EMBL/GenBank/DDBJ databases">
        <title>Genomic Encyclopedia of Type Strains, Phase IV (KMG-IV): sequencing the most valuable type-strain genomes for metagenomic binning, comparative biology and taxonomic classification.</title>
        <authorList>
            <person name="Goeker M."/>
        </authorList>
    </citation>
    <scope>NUCLEOTIDE SEQUENCE</scope>
    <source>
        <strain evidence="1">DSM 26174</strain>
    </source>
</reference>
<accession>A0AAE3XII0</accession>
<evidence type="ECO:0000313" key="2">
    <source>
        <dbReference type="Proteomes" id="UP001185092"/>
    </source>
</evidence>
<dbReference type="Proteomes" id="UP001185092">
    <property type="component" value="Unassembled WGS sequence"/>
</dbReference>
<dbReference type="RefSeq" id="WP_309937841.1">
    <property type="nucleotide sequence ID" value="NZ_AP025305.1"/>
</dbReference>
<proteinExistence type="predicted"/>
<gene>
    <name evidence="1" type="ORF">HNQ88_001332</name>
</gene>
<dbReference type="AlphaFoldDB" id="A0AAE3XII0"/>
<comment type="caution">
    <text evidence="1">The sequence shown here is derived from an EMBL/GenBank/DDBJ whole genome shotgun (WGS) entry which is preliminary data.</text>
</comment>
<name>A0AAE3XII0_9BACT</name>
<sequence length="421" mass="49141">MKEQLSNISKPAKRRFSDGCLGIGKLPPLQMIKVPMDKKKWHELPKGPFGRYLMLPGTDYPHVTIFIDSKDFNGERVSLTIEAFHFSKGKESPRFFYRETERPGVFMSEYLQPEQELVNTEVQSIMERFSLPLKIVSGSLSRSDNDLNWRQGDDSTCVDQQEASRELEVRIIDIEELGQLLIDKLESKPKLKLRRRENFIKKVRNFKGNWQELVRFIVYDLRETTDLPSIADFYKSFGEPSKLSEEELIKLVNSQKPWTYSSNLSREALSEAQEDVYAMKVFIEYMYKEYRPKYFLSSRVPKLFQTDQAYEDKYSRLAKTHELVSANMRRTMDEVINDTETETDKKAAFSLDYVEQTTRALLGLRDKLIDLVLDKVGDEWRDLGDDDGTDMEGKVMSMPYPYRPISRPLTDQEIAKMRSGK</sequence>
<evidence type="ECO:0000313" key="1">
    <source>
        <dbReference type="EMBL" id="MDR6238356.1"/>
    </source>
</evidence>
<dbReference type="EMBL" id="JAVDQD010000001">
    <property type="protein sequence ID" value="MDR6238356.1"/>
    <property type="molecule type" value="Genomic_DNA"/>
</dbReference>
<keyword evidence="2" id="KW-1185">Reference proteome</keyword>
<organism evidence="1 2">
    <name type="scientific">Aureibacter tunicatorum</name>
    <dbReference type="NCBI Taxonomy" id="866807"/>
    <lineage>
        <taxon>Bacteria</taxon>
        <taxon>Pseudomonadati</taxon>
        <taxon>Bacteroidota</taxon>
        <taxon>Cytophagia</taxon>
        <taxon>Cytophagales</taxon>
        <taxon>Persicobacteraceae</taxon>
        <taxon>Aureibacter</taxon>
    </lineage>
</organism>